<name>A0A1I2J2Y5_9BACT</name>
<organism evidence="1 2">
    <name type="scientific">Thermoflexibacter ruber</name>
    <dbReference type="NCBI Taxonomy" id="1003"/>
    <lineage>
        <taxon>Bacteria</taxon>
        <taxon>Pseudomonadati</taxon>
        <taxon>Bacteroidota</taxon>
        <taxon>Cytophagia</taxon>
        <taxon>Cytophagales</taxon>
        <taxon>Thermoflexibacteraceae</taxon>
        <taxon>Thermoflexibacter</taxon>
    </lineage>
</organism>
<reference evidence="1 2" key="1">
    <citation type="submission" date="2016-10" db="EMBL/GenBank/DDBJ databases">
        <authorList>
            <person name="de Groot N.N."/>
        </authorList>
    </citation>
    <scope>NUCLEOTIDE SEQUENCE [LARGE SCALE GENOMIC DNA]</scope>
    <source>
        <strain>GEY</strain>
        <strain evidence="2">DSM 9560</strain>
    </source>
</reference>
<evidence type="ECO:0000313" key="2">
    <source>
        <dbReference type="Proteomes" id="UP000199513"/>
    </source>
</evidence>
<evidence type="ECO:0000313" key="1">
    <source>
        <dbReference type="EMBL" id="SFF49072.1"/>
    </source>
</evidence>
<gene>
    <name evidence="1" type="ORF">SAMN04488541_104127</name>
</gene>
<dbReference type="EMBL" id="FONY01000041">
    <property type="protein sequence ID" value="SFF49072.1"/>
    <property type="molecule type" value="Genomic_DNA"/>
</dbReference>
<proteinExistence type="predicted"/>
<sequence length="134" mass="15686">MITEKTDFQLLTFDADTKLVSITWQENTKLMTEEQYRNEQLQTRDFCLKNKPAKLCVNTQNLFFVITPDLQVWTDVNLVQPLIEQGVSRFAFIMPEDIFTQVSIQQAVEENPQQLESTRFFDKEAEGMSWLLKG</sequence>
<evidence type="ECO:0008006" key="3">
    <source>
        <dbReference type="Google" id="ProtNLM"/>
    </source>
</evidence>
<protein>
    <recommendedName>
        <fullName evidence="3">SpoIIAA-like</fullName>
    </recommendedName>
</protein>
<keyword evidence="2" id="KW-1185">Reference proteome</keyword>
<dbReference type="AlphaFoldDB" id="A0A1I2J2Y5"/>
<dbReference type="Proteomes" id="UP000199513">
    <property type="component" value="Unassembled WGS sequence"/>
</dbReference>
<accession>A0A1I2J2Y5</accession>
<dbReference type="RefSeq" id="WP_091548941.1">
    <property type="nucleotide sequence ID" value="NZ_FONY01000041.1"/>
</dbReference>
<dbReference type="STRING" id="1003.SAMN04488541_104127"/>
<dbReference type="OrthoDB" id="852541at2"/>